<evidence type="ECO:0000256" key="3">
    <source>
        <dbReference type="ARBA" id="ARBA00021315"/>
    </source>
</evidence>
<evidence type="ECO:0000256" key="10">
    <source>
        <dbReference type="SAM" id="Coils"/>
    </source>
</evidence>
<reference evidence="12" key="1">
    <citation type="submission" date="2020-08" db="EMBL/GenBank/DDBJ databases">
        <title>Genome public.</title>
        <authorList>
            <person name="Liu C."/>
            <person name="Sun Q."/>
        </authorList>
    </citation>
    <scope>NUCLEOTIDE SEQUENCE</scope>
    <source>
        <strain evidence="12">NSJ-15</strain>
    </source>
</reference>
<dbReference type="SMART" id="SM00382">
    <property type="entry name" value="AAA"/>
    <property type="match status" value="1"/>
</dbReference>
<dbReference type="InterPro" id="IPR027417">
    <property type="entry name" value="P-loop_NTPase"/>
</dbReference>
<dbReference type="CDD" id="cd03241">
    <property type="entry name" value="ABC_RecN"/>
    <property type="match status" value="2"/>
</dbReference>
<comment type="function">
    <text evidence="1 9">May be involved in recombinational repair of damaged DNA.</text>
</comment>
<dbReference type="FunFam" id="3.40.50.300:FF:000356">
    <property type="entry name" value="DNA repair protein RecN"/>
    <property type="match status" value="1"/>
</dbReference>
<dbReference type="SUPFAM" id="SSF52540">
    <property type="entry name" value="P-loop containing nucleoside triphosphate hydrolases"/>
    <property type="match status" value="1"/>
</dbReference>
<accession>A0A8J6P2K8</accession>
<dbReference type="PANTHER" id="PTHR11059">
    <property type="entry name" value="DNA REPAIR PROTEIN RECN"/>
    <property type="match status" value="1"/>
</dbReference>
<evidence type="ECO:0000256" key="7">
    <source>
        <dbReference type="ARBA" id="ARBA00023204"/>
    </source>
</evidence>
<feature type="domain" description="AAA+ ATPase" evidence="11">
    <location>
        <begin position="21"/>
        <end position="508"/>
    </location>
</feature>
<dbReference type="Proteomes" id="UP000632659">
    <property type="component" value="Unassembled WGS sequence"/>
</dbReference>
<dbReference type="GO" id="GO:0009432">
    <property type="term" value="P:SOS response"/>
    <property type="evidence" value="ECO:0007669"/>
    <property type="project" value="TreeGrafter"/>
</dbReference>
<evidence type="ECO:0000313" key="12">
    <source>
        <dbReference type="EMBL" id="MBC8609843.1"/>
    </source>
</evidence>
<evidence type="ECO:0000259" key="11">
    <source>
        <dbReference type="SMART" id="SM00382"/>
    </source>
</evidence>
<dbReference type="Gene3D" id="3.40.50.300">
    <property type="entry name" value="P-loop containing nucleotide triphosphate hydrolases"/>
    <property type="match status" value="2"/>
</dbReference>
<dbReference type="NCBIfam" id="NF008121">
    <property type="entry name" value="PRK10869.1"/>
    <property type="match status" value="1"/>
</dbReference>
<dbReference type="FunFam" id="3.40.50.300:FF:000319">
    <property type="entry name" value="DNA repair protein RecN"/>
    <property type="match status" value="1"/>
</dbReference>
<sequence length="559" mass="63120">MLKELYIENLAVIEQMCLLFSEGFTVFTGETGAGKSILIDAINLILGQRANKEIVRTGAQKAVVTAVISNVPEEAERKLAEYGYESEQGELLVSREIHADGKGSARLMGRPVTVSILRELGAMLINIHGQHDNQVLLNSENHLDILDLYAGTGELFTRYQEEYKKYTSLKNEWRKVSMDEAEKARRLDLLRYQIAEISEISPKEGEEEALEEKLQMIRHSAKIVEQLSGAYNLLFGSDEESGACDLLRQSADSLEEAGEYHRAVEEIAEQLRNVQYEAEDAAEKVSRFLERFEFDPNELDGLEQRLDELRQLKRKYGTTIGEVLEFYKKAETELSQIELSEERRQELTGELEIQKKRVMTEGNALSKARHEAARQFVERISEQLVFLDMPNVSMKVQIEKAKYGARGCDAVEFLFSTNRGEELRPLGKIASGGELSRIMLAIKSVLAQKDSIDTLIFDEIDTGVSGKSSQKIGLKLREAAQHRQVLCVTHSAQVAALAQNHFLIRKETEGERTFTRVSALSEQERIEEIARIIGTDQISELTLQNAKEMVERGKNPVFS</sequence>
<comment type="caution">
    <text evidence="12">The sequence shown here is derived from an EMBL/GenBank/DDBJ whole genome shotgun (WGS) entry which is preliminary data.</text>
</comment>
<feature type="coiled-coil region" evidence="10">
    <location>
        <begin position="264"/>
        <end position="357"/>
    </location>
</feature>
<evidence type="ECO:0000256" key="5">
    <source>
        <dbReference type="ARBA" id="ARBA00022763"/>
    </source>
</evidence>
<dbReference type="PIRSF" id="PIRSF003128">
    <property type="entry name" value="RecN"/>
    <property type="match status" value="1"/>
</dbReference>
<dbReference type="GO" id="GO:0005524">
    <property type="term" value="F:ATP binding"/>
    <property type="evidence" value="ECO:0007669"/>
    <property type="project" value="UniProtKB-KW"/>
</dbReference>
<dbReference type="EMBL" id="JACRTL010000001">
    <property type="protein sequence ID" value="MBC8609843.1"/>
    <property type="molecule type" value="Genomic_DNA"/>
</dbReference>
<dbReference type="PANTHER" id="PTHR11059:SF0">
    <property type="entry name" value="DNA REPAIR PROTEIN RECN"/>
    <property type="match status" value="1"/>
</dbReference>
<organism evidence="12 13">
    <name type="scientific">Massiliimalia timonensis</name>
    <dbReference type="NCBI Taxonomy" id="1987501"/>
    <lineage>
        <taxon>Bacteria</taxon>
        <taxon>Bacillati</taxon>
        <taxon>Bacillota</taxon>
        <taxon>Clostridia</taxon>
        <taxon>Eubacteriales</taxon>
        <taxon>Oscillospiraceae</taxon>
        <taxon>Massiliimalia</taxon>
    </lineage>
</organism>
<evidence type="ECO:0000256" key="9">
    <source>
        <dbReference type="PIRNR" id="PIRNR003128"/>
    </source>
</evidence>
<evidence type="ECO:0000256" key="2">
    <source>
        <dbReference type="ARBA" id="ARBA00009441"/>
    </source>
</evidence>
<gene>
    <name evidence="12" type="primary">recN</name>
    <name evidence="12" type="ORF">H8702_01735</name>
</gene>
<dbReference type="Pfam" id="PF02463">
    <property type="entry name" value="SMC_N"/>
    <property type="match status" value="1"/>
</dbReference>
<dbReference type="OrthoDB" id="9806954at2"/>
<comment type="similarity">
    <text evidence="2 9">Belongs to the RecN family.</text>
</comment>
<evidence type="ECO:0000256" key="1">
    <source>
        <dbReference type="ARBA" id="ARBA00003618"/>
    </source>
</evidence>
<dbReference type="InterPro" id="IPR003593">
    <property type="entry name" value="AAA+_ATPase"/>
</dbReference>
<protein>
    <recommendedName>
        <fullName evidence="3 9">DNA repair protein RecN</fullName>
    </recommendedName>
    <alternativeName>
        <fullName evidence="8 9">Recombination protein N</fullName>
    </alternativeName>
</protein>
<evidence type="ECO:0000256" key="6">
    <source>
        <dbReference type="ARBA" id="ARBA00022840"/>
    </source>
</evidence>
<evidence type="ECO:0000256" key="4">
    <source>
        <dbReference type="ARBA" id="ARBA00022741"/>
    </source>
</evidence>
<name>A0A8J6P2K8_9FIRM</name>
<keyword evidence="13" id="KW-1185">Reference proteome</keyword>
<keyword evidence="7 9" id="KW-0234">DNA repair</keyword>
<keyword evidence="10" id="KW-0175">Coiled coil</keyword>
<keyword evidence="6" id="KW-0067">ATP-binding</keyword>
<dbReference type="RefSeq" id="WP_093988267.1">
    <property type="nucleotide sequence ID" value="NZ_FYDD01000003.1"/>
</dbReference>
<dbReference type="AlphaFoldDB" id="A0A8J6P2K8"/>
<dbReference type="GO" id="GO:0006310">
    <property type="term" value="P:DNA recombination"/>
    <property type="evidence" value="ECO:0007669"/>
    <property type="project" value="InterPro"/>
</dbReference>
<dbReference type="NCBIfam" id="TIGR00634">
    <property type="entry name" value="recN"/>
    <property type="match status" value="1"/>
</dbReference>
<dbReference type="InterPro" id="IPR003395">
    <property type="entry name" value="RecF/RecN/SMC_N"/>
</dbReference>
<keyword evidence="4" id="KW-0547">Nucleotide-binding</keyword>
<evidence type="ECO:0000256" key="8">
    <source>
        <dbReference type="ARBA" id="ARBA00033408"/>
    </source>
</evidence>
<dbReference type="GO" id="GO:0043590">
    <property type="term" value="C:bacterial nucleoid"/>
    <property type="evidence" value="ECO:0007669"/>
    <property type="project" value="TreeGrafter"/>
</dbReference>
<dbReference type="GO" id="GO:0006281">
    <property type="term" value="P:DNA repair"/>
    <property type="evidence" value="ECO:0007669"/>
    <property type="project" value="UniProtKB-KW"/>
</dbReference>
<evidence type="ECO:0000313" key="13">
    <source>
        <dbReference type="Proteomes" id="UP000632659"/>
    </source>
</evidence>
<dbReference type="InterPro" id="IPR004604">
    <property type="entry name" value="DNA_recomb/repair_RecN"/>
</dbReference>
<keyword evidence="5 9" id="KW-0227">DNA damage</keyword>
<proteinExistence type="inferred from homology"/>